<evidence type="ECO:0000256" key="4">
    <source>
        <dbReference type="ARBA" id="ARBA00022803"/>
    </source>
</evidence>
<dbReference type="AlphaFoldDB" id="A0A814Z783"/>
<comment type="caution">
    <text evidence="5">The sequence shown here is derived from an EMBL/GenBank/DDBJ whole genome shotgun (WGS) entry which is preliminary data.</text>
</comment>
<name>A0A814Z783_9BILA</name>
<dbReference type="PANTHER" id="PTHR16263">
    <property type="entry name" value="TETRATRICOPEPTIDE REPEAT PROTEIN 38"/>
    <property type="match status" value="1"/>
</dbReference>
<dbReference type="Gene3D" id="1.25.40.10">
    <property type="entry name" value="Tetratricopeptide repeat domain"/>
    <property type="match status" value="1"/>
</dbReference>
<evidence type="ECO:0000313" key="6">
    <source>
        <dbReference type="Proteomes" id="UP000663845"/>
    </source>
</evidence>
<evidence type="ECO:0000256" key="2">
    <source>
        <dbReference type="ARBA" id="ARBA00019992"/>
    </source>
</evidence>
<dbReference type="PANTHER" id="PTHR16263:SF4">
    <property type="entry name" value="TETRATRICOPEPTIDE REPEAT PROTEIN 38"/>
    <property type="match status" value="1"/>
</dbReference>
<evidence type="ECO:0000256" key="3">
    <source>
        <dbReference type="ARBA" id="ARBA00022737"/>
    </source>
</evidence>
<evidence type="ECO:0000313" key="5">
    <source>
        <dbReference type="EMBL" id="CAF1239121.1"/>
    </source>
</evidence>
<accession>A0A814Z783</accession>
<dbReference type="Proteomes" id="UP000663845">
    <property type="component" value="Unassembled WGS sequence"/>
</dbReference>
<reference evidence="5" key="1">
    <citation type="submission" date="2021-02" db="EMBL/GenBank/DDBJ databases">
        <authorList>
            <person name="Nowell W R."/>
        </authorList>
    </citation>
    <scope>NUCLEOTIDE SEQUENCE</scope>
</reference>
<organism evidence="5 6">
    <name type="scientific">Adineta steineri</name>
    <dbReference type="NCBI Taxonomy" id="433720"/>
    <lineage>
        <taxon>Eukaryota</taxon>
        <taxon>Metazoa</taxon>
        <taxon>Spiralia</taxon>
        <taxon>Gnathifera</taxon>
        <taxon>Rotifera</taxon>
        <taxon>Eurotatoria</taxon>
        <taxon>Bdelloidea</taxon>
        <taxon>Adinetida</taxon>
        <taxon>Adinetidae</taxon>
        <taxon>Adineta</taxon>
    </lineage>
</organism>
<dbReference type="SUPFAM" id="SSF48452">
    <property type="entry name" value="TPR-like"/>
    <property type="match status" value="1"/>
</dbReference>
<dbReference type="CDD" id="cd05804">
    <property type="entry name" value="StaR_like"/>
    <property type="match status" value="1"/>
</dbReference>
<keyword evidence="3" id="KW-0677">Repeat</keyword>
<keyword evidence="4" id="KW-0802">TPR repeat</keyword>
<sequence>MPFRDQWRDVKCLYGDGIPIDTTSNETAKLFDAALTQYTGWYNDKQFDGVESTISRLLSSDPTCITSRILATGIDLLGTATPSSSHHSKTLESLGNITSSNKYIQLHSQALLQWSLGQFAKAADTWEQILVLYPFDMMSIKFVSDTYFYVGNRDMLRDSIARILPIWETSTDRPLKSYLYGMYAFGLGETNMIERAEKEARFGLELNPHDGWATHALAHALEYAGETSQGIQFLKETNQNWQHSDIIKPHIDWHWALYEIEQGNKEIAENILTNHLLNRNTDMCMLDFVDVASLIYRLKLAGQKSSTIYSSTQLKNFLQDHLHDHTLIFNDLHIYFILDDYVDQENRMDFLRTLKECYDTSDSDNSQVYRQVGQYIFKAMDQFQEKNYSQVVELLYPIRNKIYQIGGSNAQRDLFYLLLIHSAVHSSNNQHQQLAKQLINERCLMRNKTKTKMMENYANTILND</sequence>
<evidence type="ECO:0000256" key="1">
    <source>
        <dbReference type="ARBA" id="ARBA00005857"/>
    </source>
</evidence>
<gene>
    <name evidence="5" type="ORF">JYZ213_LOCUS28973</name>
</gene>
<protein>
    <recommendedName>
        <fullName evidence="2">Tetratricopeptide repeat protein 38</fullName>
    </recommendedName>
</protein>
<comment type="similarity">
    <text evidence="1">Belongs to the TTC38 family.</text>
</comment>
<proteinExistence type="inferred from homology"/>
<dbReference type="InterPro" id="IPR011990">
    <property type="entry name" value="TPR-like_helical_dom_sf"/>
</dbReference>
<dbReference type="EMBL" id="CAJNOG010000432">
    <property type="protein sequence ID" value="CAF1239121.1"/>
    <property type="molecule type" value="Genomic_DNA"/>
</dbReference>
<dbReference type="InterPro" id="IPR033891">
    <property type="entry name" value="TTC38"/>
</dbReference>